<reference evidence="3 4" key="1">
    <citation type="submission" date="2024-03" db="EMBL/GenBank/DDBJ databases">
        <title>A high-quality draft genome sequence of Diaporthe vaccinii, a causative agent of upright dieback and viscid rot disease in cranberry plants.</title>
        <authorList>
            <person name="Sarrasin M."/>
            <person name="Lang B.F."/>
            <person name="Burger G."/>
        </authorList>
    </citation>
    <scope>NUCLEOTIDE SEQUENCE [LARGE SCALE GENOMIC DNA]</scope>
    <source>
        <strain evidence="3 4">IS7</strain>
    </source>
</reference>
<sequence length="738" mass="81559">MTRSLPSPSDTCSDWSSIFSDCGASSSSSNTACVVSAYSDCYSTAKLPVRRESWSRQQRTMPAALLPSSATDMSFSEQHGTRRSTPVTPDGELPHSPTTNPRRRRYATEDDWRGHKDRISSMYLTKRLKDVIAVMETQYQFFATERMYKARFKEWGVDKNVTAAKVHKLMQRVEEEQQRRRSPSGSGGRVRNERVVLDVGEDLDVKRIQRYMKRKPVGLGKLRPASKRSLEVIKALSVDGGKGGSGRGKVSIPAVKLEQQNQPNSPELCPPTLTSQWSPGAELPDEVVGLLQAFIDNHFDCPYPFTPMPTPTFPPLTSSKWQPQSHNRLNMIVPFMPSVGPVSRQDEAMLDFVLKFRIAHTLLDDGLASEGMQAINACLESLAFCIQQAQNTRPMDMRPATEVILWALSAASDMMSDFKHTKKLVLQMLLQRMTALCVGHQPTMAELARRMCQLRPSGQLAMLKLARHSICQAMYIASEYQPAFETYSKTLGIAESRLSPGDKLQALRRLANDPVVHDSPILGAWMEARIALSVPDASLPFIESLGSYGTTTSPAWHARGHNRMAEVLGAMAGRVEWHKAAGNWQLAQHLESRSGSIAQIVWGCSDDAAQGSGGQLDIWSSPEPMTSSLAPVEPGMFHMALPEVTVKMSHLTGEMPGWGEQQQHPGEVPVQCEASTTSVWNITDTRQWQLDANFESECGMYDGSYGEWDGDGTSGLMELGVPGNIEVQGRSGKGKPEE</sequence>
<dbReference type="InterPro" id="IPR025676">
    <property type="entry name" value="Clr5_dom"/>
</dbReference>
<feature type="domain" description="Clr5" evidence="2">
    <location>
        <begin position="109"/>
        <end position="159"/>
    </location>
</feature>
<keyword evidence="4" id="KW-1185">Reference proteome</keyword>
<evidence type="ECO:0000256" key="1">
    <source>
        <dbReference type="SAM" id="MobiDB-lite"/>
    </source>
</evidence>
<dbReference type="Proteomes" id="UP001600888">
    <property type="component" value="Unassembled WGS sequence"/>
</dbReference>
<comment type="caution">
    <text evidence="3">The sequence shown here is derived from an EMBL/GenBank/DDBJ whole genome shotgun (WGS) entry which is preliminary data.</text>
</comment>
<protein>
    <recommendedName>
        <fullName evidence="2">Clr5 domain-containing protein</fullName>
    </recommendedName>
</protein>
<dbReference type="Pfam" id="PF14420">
    <property type="entry name" value="Clr5"/>
    <property type="match status" value="1"/>
</dbReference>
<feature type="compositionally biased region" description="Polar residues" evidence="1">
    <location>
        <begin position="68"/>
        <end position="87"/>
    </location>
</feature>
<dbReference type="EMBL" id="JBAWTH010000035">
    <property type="protein sequence ID" value="KAL2284690.1"/>
    <property type="molecule type" value="Genomic_DNA"/>
</dbReference>
<name>A0ABR4EQH6_9PEZI</name>
<dbReference type="PANTHER" id="PTHR38788">
    <property type="entry name" value="CLR5 DOMAIN-CONTAINING PROTEIN"/>
    <property type="match status" value="1"/>
</dbReference>
<feature type="region of interest" description="Disordered" evidence="1">
    <location>
        <begin position="172"/>
        <end position="193"/>
    </location>
</feature>
<dbReference type="PANTHER" id="PTHR38788:SF3">
    <property type="entry name" value="CLR5 DOMAIN-CONTAINING PROTEIN"/>
    <property type="match status" value="1"/>
</dbReference>
<feature type="region of interest" description="Disordered" evidence="1">
    <location>
        <begin position="52"/>
        <end position="110"/>
    </location>
</feature>
<organism evidence="3 4">
    <name type="scientific">Diaporthe vaccinii</name>
    <dbReference type="NCBI Taxonomy" id="105482"/>
    <lineage>
        <taxon>Eukaryota</taxon>
        <taxon>Fungi</taxon>
        <taxon>Dikarya</taxon>
        <taxon>Ascomycota</taxon>
        <taxon>Pezizomycotina</taxon>
        <taxon>Sordariomycetes</taxon>
        <taxon>Sordariomycetidae</taxon>
        <taxon>Diaporthales</taxon>
        <taxon>Diaporthaceae</taxon>
        <taxon>Diaporthe</taxon>
        <taxon>Diaporthe eres species complex</taxon>
    </lineage>
</organism>
<proteinExistence type="predicted"/>
<evidence type="ECO:0000313" key="4">
    <source>
        <dbReference type="Proteomes" id="UP001600888"/>
    </source>
</evidence>
<evidence type="ECO:0000313" key="3">
    <source>
        <dbReference type="EMBL" id="KAL2284690.1"/>
    </source>
</evidence>
<gene>
    <name evidence="3" type="ORF">FJTKL_08776</name>
</gene>
<evidence type="ECO:0000259" key="2">
    <source>
        <dbReference type="Pfam" id="PF14420"/>
    </source>
</evidence>
<accession>A0ABR4EQH6</accession>